<dbReference type="InParanoid" id="A0A7R8V5M8"/>
<organism evidence="6 7">
    <name type="scientific">Hermetia illucens</name>
    <name type="common">Black soldier fly</name>
    <dbReference type="NCBI Taxonomy" id="343691"/>
    <lineage>
        <taxon>Eukaryota</taxon>
        <taxon>Metazoa</taxon>
        <taxon>Ecdysozoa</taxon>
        <taxon>Arthropoda</taxon>
        <taxon>Hexapoda</taxon>
        <taxon>Insecta</taxon>
        <taxon>Pterygota</taxon>
        <taxon>Neoptera</taxon>
        <taxon>Endopterygota</taxon>
        <taxon>Diptera</taxon>
        <taxon>Brachycera</taxon>
        <taxon>Stratiomyomorpha</taxon>
        <taxon>Stratiomyidae</taxon>
        <taxon>Hermetiinae</taxon>
        <taxon>Hermetia</taxon>
    </lineage>
</organism>
<dbReference type="OrthoDB" id="337581at2759"/>
<dbReference type="PRINTS" id="PR01245">
    <property type="entry name" value="RAD1REC1"/>
</dbReference>
<keyword evidence="7" id="KW-1185">Reference proteome</keyword>
<dbReference type="CDD" id="cd00577">
    <property type="entry name" value="PCNA"/>
    <property type="match status" value="1"/>
</dbReference>
<dbReference type="InterPro" id="IPR046938">
    <property type="entry name" value="DNA_clamp_sf"/>
</dbReference>
<dbReference type="InterPro" id="IPR003011">
    <property type="entry name" value="Cell_cycle_checkpoint_Rad1"/>
</dbReference>
<keyword evidence="3" id="KW-0227">DNA damage</keyword>
<dbReference type="Gene3D" id="3.70.10.10">
    <property type="match status" value="1"/>
</dbReference>
<dbReference type="SUPFAM" id="SSF55979">
    <property type="entry name" value="DNA clamp"/>
    <property type="match status" value="1"/>
</dbReference>
<proteinExistence type="inferred from homology"/>
<evidence type="ECO:0000256" key="5">
    <source>
        <dbReference type="ARBA" id="ARBA00023242"/>
    </source>
</evidence>
<dbReference type="PANTHER" id="PTHR10870:SF0">
    <property type="entry name" value="CELL CYCLE CHECKPOINT PROTEIN RAD1"/>
    <property type="match status" value="1"/>
</dbReference>
<comment type="subcellular location">
    <subcellularLocation>
        <location evidence="1">Nucleus</location>
    </subcellularLocation>
</comment>
<protein>
    <recommendedName>
        <fullName evidence="8">Cell cycle checkpoint protein RAD1</fullName>
    </recommendedName>
</protein>
<dbReference type="OMA" id="WSQAYKF"/>
<dbReference type="InterPro" id="IPR003021">
    <property type="entry name" value="Rad1_Rec1_Rad17"/>
</dbReference>
<evidence type="ECO:0008006" key="8">
    <source>
        <dbReference type="Google" id="ProtNLM"/>
    </source>
</evidence>
<dbReference type="EMBL" id="LR899014">
    <property type="protein sequence ID" value="CAD7092487.1"/>
    <property type="molecule type" value="Genomic_DNA"/>
</dbReference>
<dbReference type="PANTHER" id="PTHR10870">
    <property type="entry name" value="CELL CYCLE CHECKPOINT PROTEIN RAD1"/>
    <property type="match status" value="1"/>
</dbReference>
<dbReference type="AlphaFoldDB" id="A0A7R8V5M8"/>
<accession>A0A7R8V5M8</accession>
<keyword evidence="4" id="KW-0234">DNA repair</keyword>
<evidence type="ECO:0000313" key="7">
    <source>
        <dbReference type="Proteomes" id="UP000594454"/>
    </source>
</evidence>
<keyword evidence="5" id="KW-0539">Nucleus</keyword>
<dbReference type="FunCoup" id="A0A7R8V5M8">
    <property type="interactions" value="1634"/>
</dbReference>
<dbReference type="GO" id="GO:0000077">
    <property type="term" value="P:DNA damage checkpoint signaling"/>
    <property type="evidence" value="ECO:0007669"/>
    <property type="project" value="InterPro"/>
</dbReference>
<dbReference type="Proteomes" id="UP000594454">
    <property type="component" value="Chromosome 6"/>
</dbReference>
<comment type="similarity">
    <text evidence="2">Belongs to the rad1 family.</text>
</comment>
<evidence type="ECO:0000313" key="6">
    <source>
        <dbReference type="EMBL" id="CAD7092487.1"/>
    </source>
</evidence>
<dbReference type="PRINTS" id="PR01246">
    <property type="entry name" value="RAD1REPAIR"/>
</dbReference>
<dbReference type="Pfam" id="PF02144">
    <property type="entry name" value="Rad1"/>
    <property type="match status" value="1"/>
</dbReference>
<evidence type="ECO:0000256" key="3">
    <source>
        <dbReference type="ARBA" id="ARBA00022763"/>
    </source>
</evidence>
<evidence type="ECO:0000256" key="2">
    <source>
        <dbReference type="ARBA" id="ARBA00010991"/>
    </source>
</evidence>
<reference evidence="6 7" key="1">
    <citation type="submission" date="2020-11" db="EMBL/GenBank/DDBJ databases">
        <authorList>
            <person name="Wallbank WR R."/>
            <person name="Pardo Diaz C."/>
            <person name="Kozak K."/>
            <person name="Martin S."/>
            <person name="Jiggins C."/>
            <person name="Moest M."/>
            <person name="Warren A I."/>
            <person name="Generalovic N T."/>
            <person name="Byers J.R.P. K."/>
            <person name="Montejo-Kovacevich G."/>
            <person name="Yen C E."/>
        </authorList>
    </citation>
    <scope>NUCLEOTIDE SEQUENCE [LARGE SCALE GENOMIC DNA]</scope>
</reference>
<dbReference type="GO" id="GO:0006281">
    <property type="term" value="P:DNA repair"/>
    <property type="evidence" value="ECO:0007669"/>
    <property type="project" value="UniProtKB-KW"/>
</dbReference>
<sequence length="291" mass="32975">MHNSKILYHKGLLRNWKMLTQSQYSQIKFVAKLENIKGFFGSLKAINFDETGTFQISDSGVRVIVENSKFVQASVYVTKECFSEYHVPPDETIQFYVNLNVVTECLGIFSGVECSMKMIYKGAGCPLVLVLEHHGEDDVVTECSIKTKNHEEPLDYSLDEDGPSYNAIIIRGPDLANIFNEIDRTAEELEFLLSPKEPFFRITTIGVIQSETQVEVAKTSDMITTFRCKETTSMRYKMSHIKLAFKALLLSSKVAIRTDSSGLLGLQLIIQSDDEAQIYIEFFITPLVNYD</sequence>
<evidence type="ECO:0000256" key="1">
    <source>
        <dbReference type="ARBA" id="ARBA00004123"/>
    </source>
</evidence>
<dbReference type="GO" id="GO:0030896">
    <property type="term" value="C:checkpoint clamp complex"/>
    <property type="evidence" value="ECO:0007669"/>
    <property type="project" value="TreeGrafter"/>
</dbReference>
<evidence type="ECO:0000256" key="4">
    <source>
        <dbReference type="ARBA" id="ARBA00023204"/>
    </source>
</evidence>
<name>A0A7R8V5M8_HERIL</name>
<gene>
    <name evidence="6" type="ORF">HERILL_LOCUS14844</name>
</gene>